<keyword evidence="3" id="KW-1185">Reference proteome</keyword>
<evidence type="ECO:0000313" key="3">
    <source>
        <dbReference type="Proteomes" id="UP001472677"/>
    </source>
</evidence>
<evidence type="ECO:0000313" key="2">
    <source>
        <dbReference type="EMBL" id="KAK8579077.1"/>
    </source>
</evidence>
<evidence type="ECO:0000256" key="1">
    <source>
        <dbReference type="SAM" id="MobiDB-lite"/>
    </source>
</evidence>
<feature type="compositionally biased region" description="Polar residues" evidence="1">
    <location>
        <begin position="16"/>
        <end position="33"/>
    </location>
</feature>
<organism evidence="2 3">
    <name type="scientific">Hibiscus sabdariffa</name>
    <name type="common">roselle</name>
    <dbReference type="NCBI Taxonomy" id="183260"/>
    <lineage>
        <taxon>Eukaryota</taxon>
        <taxon>Viridiplantae</taxon>
        <taxon>Streptophyta</taxon>
        <taxon>Embryophyta</taxon>
        <taxon>Tracheophyta</taxon>
        <taxon>Spermatophyta</taxon>
        <taxon>Magnoliopsida</taxon>
        <taxon>eudicotyledons</taxon>
        <taxon>Gunneridae</taxon>
        <taxon>Pentapetalae</taxon>
        <taxon>rosids</taxon>
        <taxon>malvids</taxon>
        <taxon>Malvales</taxon>
        <taxon>Malvaceae</taxon>
        <taxon>Malvoideae</taxon>
        <taxon>Hibiscus</taxon>
    </lineage>
</organism>
<reference evidence="2 3" key="1">
    <citation type="journal article" date="2024" name="G3 (Bethesda)">
        <title>Genome assembly of Hibiscus sabdariffa L. provides insights into metabolisms of medicinal natural products.</title>
        <authorList>
            <person name="Kim T."/>
        </authorList>
    </citation>
    <scope>NUCLEOTIDE SEQUENCE [LARGE SCALE GENOMIC DNA]</scope>
    <source>
        <strain evidence="2">TK-2024</strain>
        <tissue evidence="2">Old leaves</tissue>
    </source>
</reference>
<proteinExistence type="predicted"/>
<comment type="caution">
    <text evidence="2">The sequence shown here is derived from an EMBL/GenBank/DDBJ whole genome shotgun (WGS) entry which is preliminary data.</text>
</comment>
<protein>
    <submittedName>
        <fullName evidence="2">Uncharacterized protein</fullName>
    </submittedName>
</protein>
<dbReference type="EMBL" id="JBBPBM010000006">
    <property type="protein sequence ID" value="KAK8579077.1"/>
    <property type="molecule type" value="Genomic_DNA"/>
</dbReference>
<accession>A0ABR2FDS8</accession>
<gene>
    <name evidence="2" type="ORF">V6N12_069411</name>
</gene>
<sequence>MEKNQGPKKQAIRTIARTSTSKRSARNQATSAPTPTPPLYTQELRAYLMELGSKRSSLKCDDVPNIEHH</sequence>
<name>A0ABR2FDS8_9ROSI</name>
<feature type="region of interest" description="Disordered" evidence="1">
    <location>
        <begin position="1"/>
        <end position="40"/>
    </location>
</feature>
<dbReference type="Proteomes" id="UP001472677">
    <property type="component" value="Unassembled WGS sequence"/>
</dbReference>